<keyword evidence="2" id="KW-1185">Reference proteome</keyword>
<sequence>MSSQPNYISVFEYQSITYKKEKRHYKSGFTEGIYEAFLKFHDHNPNTPFFELIHNGVRFKNYVGAIQVGKTTIEILPKAGKEDNPEAWQHVLIQMLKTCKLLQAKESGTANLKLRANSVLELYFELFLNELELLLRQGLIKKYKKQEGQQNSLKGALAFNKHIAKNSVHKERFYVSYTVYSKNHLLHQILHEALLIISSISNNSIIKDKLGRMLAQFPKVSRVSINPSVFDRIPNSRKHNPYGKALDIAKLILLNYRPDIKAGRRDLLAIMFDMNILWEEYILRILKKANQGNWQIHGQESKRFWNTKTIRPDIVLEVNGETYIIDTKWKLIDNNKPSDADLKQMFAYNHHWSSRKSMLLYPSKSNKTSNPGSFALPLNNDEPHFCKLGFVNVVSESRLNEKLADDIFELILN</sequence>
<reference evidence="2" key="1">
    <citation type="journal article" date="2019" name="Int. J. Syst. Evol. Microbiol.">
        <title>The Global Catalogue of Microorganisms (GCM) 10K type strain sequencing project: providing services to taxonomists for standard genome sequencing and annotation.</title>
        <authorList>
            <consortium name="The Broad Institute Genomics Platform"/>
            <consortium name="The Broad Institute Genome Sequencing Center for Infectious Disease"/>
            <person name="Wu L."/>
            <person name="Ma J."/>
        </authorList>
    </citation>
    <scope>NUCLEOTIDE SEQUENCE [LARGE SCALE GENOMIC DNA]</scope>
    <source>
        <strain evidence="2">CCUG 56752</strain>
    </source>
</reference>
<accession>A0ABW3GN57</accession>
<dbReference type="EMBL" id="JBHTIV010000002">
    <property type="protein sequence ID" value="MFD0931140.1"/>
    <property type="molecule type" value="Genomic_DNA"/>
</dbReference>
<comment type="caution">
    <text evidence="1">The sequence shown here is derived from an EMBL/GenBank/DDBJ whole genome shotgun (WGS) entry which is preliminary data.</text>
</comment>
<dbReference type="Pfam" id="PF10117">
    <property type="entry name" value="McrBC"/>
    <property type="match status" value="1"/>
</dbReference>
<organism evidence="1 2">
    <name type="scientific">Psychroflexus salinarum</name>
    <dbReference type="NCBI Taxonomy" id="546024"/>
    <lineage>
        <taxon>Bacteria</taxon>
        <taxon>Pseudomonadati</taxon>
        <taxon>Bacteroidota</taxon>
        <taxon>Flavobacteriia</taxon>
        <taxon>Flavobacteriales</taxon>
        <taxon>Flavobacteriaceae</taxon>
        <taxon>Psychroflexus</taxon>
    </lineage>
</organism>
<protein>
    <submittedName>
        <fullName evidence="1">McrC family protein</fullName>
    </submittedName>
</protein>
<name>A0ABW3GN57_9FLAO</name>
<dbReference type="RefSeq" id="WP_379656479.1">
    <property type="nucleotide sequence ID" value="NZ_JBHTIV010000002.1"/>
</dbReference>
<gene>
    <name evidence="1" type="ORF">ACFQ0R_00865</name>
</gene>
<dbReference type="PANTHER" id="PTHR38733">
    <property type="entry name" value="PROTEIN MCRC"/>
    <property type="match status" value="1"/>
</dbReference>
<evidence type="ECO:0000313" key="1">
    <source>
        <dbReference type="EMBL" id="MFD0931140.1"/>
    </source>
</evidence>
<dbReference type="Gene3D" id="3.90.320.10">
    <property type="match status" value="1"/>
</dbReference>
<dbReference type="PANTHER" id="PTHR38733:SF1">
    <property type="entry name" value="TYPE IV METHYL-DIRECTED RESTRICTION ENZYME ECOKMCRBC"/>
    <property type="match status" value="1"/>
</dbReference>
<dbReference type="InterPro" id="IPR011604">
    <property type="entry name" value="PDDEXK-like_dom_sf"/>
</dbReference>
<proteinExistence type="predicted"/>
<dbReference type="Proteomes" id="UP001597049">
    <property type="component" value="Unassembled WGS sequence"/>
</dbReference>
<evidence type="ECO:0000313" key="2">
    <source>
        <dbReference type="Proteomes" id="UP001597049"/>
    </source>
</evidence>
<dbReference type="InterPro" id="IPR019292">
    <property type="entry name" value="McrC"/>
</dbReference>